<dbReference type="AlphaFoldDB" id="A0A518DKQ1"/>
<comment type="similarity">
    <text evidence="1">Belongs to the sigma-70 factor family. ECF subfamily.</text>
</comment>
<dbReference type="SUPFAM" id="SSF88659">
    <property type="entry name" value="Sigma3 and sigma4 domains of RNA polymerase sigma factors"/>
    <property type="match status" value="1"/>
</dbReference>
<keyword evidence="3" id="KW-0731">Sigma factor</keyword>
<protein>
    <submittedName>
        <fullName evidence="7">RNA polymerase sigma factor CnrH</fullName>
    </submittedName>
</protein>
<keyword evidence="8" id="KW-1185">Reference proteome</keyword>
<dbReference type="GO" id="GO:0016987">
    <property type="term" value="F:sigma factor activity"/>
    <property type="evidence" value="ECO:0007669"/>
    <property type="project" value="UniProtKB-KW"/>
</dbReference>
<dbReference type="InterPro" id="IPR013324">
    <property type="entry name" value="RNA_pol_sigma_r3/r4-like"/>
</dbReference>
<evidence type="ECO:0000256" key="3">
    <source>
        <dbReference type="ARBA" id="ARBA00023082"/>
    </source>
</evidence>
<dbReference type="Pfam" id="PF08281">
    <property type="entry name" value="Sigma70_r4_2"/>
    <property type="match status" value="1"/>
</dbReference>
<dbReference type="InterPro" id="IPR013325">
    <property type="entry name" value="RNA_pol_sigma_r2"/>
</dbReference>
<evidence type="ECO:0000256" key="1">
    <source>
        <dbReference type="ARBA" id="ARBA00010641"/>
    </source>
</evidence>
<dbReference type="PANTHER" id="PTHR43133">
    <property type="entry name" value="RNA POLYMERASE ECF-TYPE SIGMA FACTO"/>
    <property type="match status" value="1"/>
</dbReference>
<evidence type="ECO:0000259" key="6">
    <source>
        <dbReference type="Pfam" id="PF08281"/>
    </source>
</evidence>
<name>A0A518DKQ1_9BACT</name>
<dbReference type="InterPro" id="IPR014331">
    <property type="entry name" value="RNA_pol_sigma70_ECF_RHOBA"/>
</dbReference>
<dbReference type="EMBL" id="CP036433">
    <property type="protein sequence ID" value="QDU92406.1"/>
    <property type="molecule type" value="Genomic_DNA"/>
</dbReference>
<dbReference type="InterPro" id="IPR013249">
    <property type="entry name" value="RNA_pol_sigma70_r4_t2"/>
</dbReference>
<evidence type="ECO:0000256" key="2">
    <source>
        <dbReference type="ARBA" id="ARBA00023015"/>
    </source>
</evidence>
<sequence>MTTIPREQPAADDPYWTFMRLFIRHEGALRCFVRTLLPSWDDVDEVMQNVSIAAWTKFGRFDPQTDFARWAATIARYEVLNYRRTKARDRLIFDEDLLLLLADECQEEFAQSEQERRALDGCLNKLPTRQRELVLRVYSAGQKIKPIAAEIGVSPNALYKTIGRLRLILLRCIENTLARAATEGDPQ</sequence>
<dbReference type="GO" id="GO:0006352">
    <property type="term" value="P:DNA-templated transcription initiation"/>
    <property type="evidence" value="ECO:0007669"/>
    <property type="project" value="InterPro"/>
</dbReference>
<dbReference type="RefSeq" id="WP_145048329.1">
    <property type="nucleotide sequence ID" value="NZ_CP036433.1"/>
</dbReference>
<reference evidence="7 8" key="1">
    <citation type="submission" date="2019-02" db="EMBL/GenBank/DDBJ databases">
        <title>Deep-cultivation of Planctomycetes and their phenomic and genomic characterization uncovers novel biology.</title>
        <authorList>
            <person name="Wiegand S."/>
            <person name="Jogler M."/>
            <person name="Boedeker C."/>
            <person name="Pinto D."/>
            <person name="Vollmers J."/>
            <person name="Rivas-Marin E."/>
            <person name="Kohn T."/>
            <person name="Peeters S.H."/>
            <person name="Heuer A."/>
            <person name="Rast P."/>
            <person name="Oberbeckmann S."/>
            <person name="Bunk B."/>
            <person name="Jeske O."/>
            <person name="Meyerdierks A."/>
            <person name="Storesund J.E."/>
            <person name="Kallscheuer N."/>
            <person name="Luecker S."/>
            <person name="Lage O.M."/>
            <person name="Pohl T."/>
            <person name="Merkel B.J."/>
            <person name="Hornburger P."/>
            <person name="Mueller R.-W."/>
            <person name="Bruemmer F."/>
            <person name="Labrenz M."/>
            <person name="Spormann A.M."/>
            <person name="Op den Camp H."/>
            <person name="Overmann J."/>
            <person name="Amann R."/>
            <person name="Jetten M.S.M."/>
            <person name="Mascher T."/>
            <person name="Medema M.H."/>
            <person name="Devos D.P."/>
            <person name="Kaster A.-K."/>
            <person name="Ovreas L."/>
            <person name="Rohde M."/>
            <person name="Galperin M.Y."/>
            <person name="Jogler C."/>
        </authorList>
    </citation>
    <scope>NUCLEOTIDE SEQUENCE [LARGE SCALE GENOMIC DNA]</scope>
    <source>
        <strain evidence="7 8">Pla85_3_4</strain>
    </source>
</reference>
<dbReference type="NCBIfam" id="TIGR02937">
    <property type="entry name" value="sigma70-ECF"/>
    <property type="match status" value="1"/>
</dbReference>
<dbReference type="InterPro" id="IPR039425">
    <property type="entry name" value="RNA_pol_sigma-70-like"/>
</dbReference>
<dbReference type="NCBIfam" id="TIGR02989">
    <property type="entry name" value="Sig-70_gvs1"/>
    <property type="match status" value="1"/>
</dbReference>
<dbReference type="OrthoDB" id="6383365at2"/>
<evidence type="ECO:0000313" key="7">
    <source>
        <dbReference type="EMBL" id="QDU92406.1"/>
    </source>
</evidence>
<keyword evidence="4" id="KW-0804">Transcription</keyword>
<dbReference type="Gene3D" id="1.10.10.10">
    <property type="entry name" value="Winged helix-like DNA-binding domain superfamily/Winged helix DNA-binding domain"/>
    <property type="match status" value="1"/>
</dbReference>
<dbReference type="KEGG" id="lcre:Pla8534_01540"/>
<dbReference type="GO" id="GO:0003677">
    <property type="term" value="F:DNA binding"/>
    <property type="evidence" value="ECO:0007669"/>
    <property type="project" value="InterPro"/>
</dbReference>
<evidence type="ECO:0000313" key="8">
    <source>
        <dbReference type="Proteomes" id="UP000317648"/>
    </source>
</evidence>
<dbReference type="InterPro" id="IPR014284">
    <property type="entry name" value="RNA_pol_sigma-70_dom"/>
</dbReference>
<proteinExistence type="inferred from homology"/>
<keyword evidence="2" id="KW-0805">Transcription regulation</keyword>
<dbReference type="Pfam" id="PF04542">
    <property type="entry name" value="Sigma70_r2"/>
    <property type="match status" value="1"/>
</dbReference>
<dbReference type="InterPro" id="IPR036388">
    <property type="entry name" value="WH-like_DNA-bd_sf"/>
</dbReference>
<dbReference type="Proteomes" id="UP000317648">
    <property type="component" value="Chromosome"/>
</dbReference>
<accession>A0A518DKQ1</accession>
<evidence type="ECO:0000256" key="4">
    <source>
        <dbReference type="ARBA" id="ARBA00023163"/>
    </source>
</evidence>
<evidence type="ECO:0000259" key="5">
    <source>
        <dbReference type="Pfam" id="PF04542"/>
    </source>
</evidence>
<organism evidence="7 8">
    <name type="scientific">Lignipirellula cremea</name>
    <dbReference type="NCBI Taxonomy" id="2528010"/>
    <lineage>
        <taxon>Bacteria</taxon>
        <taxon>Pseudomonadati</taxon>
        <taxon>Planctomycetota</taxon>
        <taxon>Planctomycetia</taxon>
        <taxon>Pirellulales</taxon>
        <taxon>Pirellulaceae</taxon>
        <taxon>Lignipirellula</taxon>
    </lineage>
</organism>
<dbReference type="Gene3D" id="1.10.1740.10">
    <property type="match status" value="1"/>
</dbReference>
<dbReference type="SUPFAM" id="SSF88946">
    <property type="entry name" value="Sigma2 domain of RNA polymerase sigma factors"/>
    <property type="match status" value="1"/>
</dbReference>
<dbReference type="PANTHER" id="PTHR43133:SF51">
    <property type="entry name" value="RNA POLYMERASE SIGMA FACTOR"/>
    <property type="match status" value="1"/>
</dbReference>
<feature type="domain" description="RNA polymerase sigma-70 region 2" evidence="5">
    <location>
        <begin position="21"/>
        <end position="88"/>
    </location>
</feature>
<feature type="domain" description="RNA polymerase sigma factor 70 region 4 type 2" evidence="6">
    <location>
        <begin position="117"/>
        <end position="166"/>
    </location>
</feature>
<dbReference type="InterPro" id="IPR007627">
    <property type="entry name" value="RNA_pol_sigma70_r2"/>
</dbReference>
<gene>
    <name evidence="7" type="primary">cnrH_1</name>
    <name evidence="7" type="ORF">Pla8534_01540</name>
</gene>